<dbReference type="Proteomes" id="UP001153636">
    <property type="component" value="Chromosome 10"/>
</dbReference>
<gene>
    <name evidence="2" type="ORF">PSYICH_LOCUS1979</name>
</gene>
<feature type="region of interest" description="Disordered" evidence="1">
    <location>
        <begin position="1"/>
        <end position="40"/>
    </location>
</feature>
<dbReference type="EMBL" id="OV651822">
    <property type="protein sequence ID" value="CAH1100060.1"/>
    <property type="molecule type" value="Genomic_DNA"/>
</dbReference>
<evidence type="ECO:0000313" key="2">
    <source>
        <dbReference type="EMBL" id="CAH1100060.1"/>
    </source>
</evidence>
<accession>A0A9P0CHN4</accession>
<dbReference type="AlphaFoldDB" id="A0A9P0CHN4"/>
<proteinExistence type="predicted"/>
<feature type="compositionally biased region" description="Polar residues" evidence="1">
    <location>
        <begin position="1"/>
        <end position="14"/>
    </location>
</feature>
<dbReference type="OrthoDB" id="6761609at2759"/>
<name>A0A9P0CHN4_9CUCU</name>
<evidence type="ECO:0000256" key="1">
    <source>
        <dbReference type="SAM" id="MobiDB-lite"/>
    </source>
</evidence>
<protein>
    <submittedName>
        <fullName evidence="2">Uncharacterized protein</fullName>
    </submittedName>
</protein>
<sequence>MQISDAMSTSNSHMGQMMDGPSWSSPSVSPSPPPPPLPPPVAARWARTEQASNECCPHCRGRMTSLPTRTTSLNSYSYKDLYCRHDVEMTPLWDLKCLVGAFLALSIATPVPEANPEPKPEAKPVANPQYLAAYAAPAVAYTSAYSAAPLAYSSYVAPSVYAGAYPYYSPYAASYVVV</sequence>
<reference evidence="2" key="1">
    <citation type="submission" date="2022-01" db="EMBL/GenBank/DDBJ databases">
        <authorList>
            <person name="King R."/>
        </authorList>
    </citation>
    <scope>NUCLEOTIDE SEQUENCE</scope>
</reference>
<feature type="compositionally biased region" description="Pro residues" evidence="1">
    <location>
        <begin position="29"/>
        <end position="40"/>
    </location>
</feature>
<keyword evidence="3" id="KW-1185">Reference proteome</keyword>
<organism evidence="2 3">
    <name type="scientific">Psylliodes chrysocephalus</name>
    <dbReference type="NCBI Taxonomy" id="3402493"/>
    <lineage>
        <taxon>Eukaryota</taxon>
        <taxon>Metazoa</taxon>
        <taxon>Ecdysozoa</taxon>
        <taxon>Arthropoda</taxon>
        <taxon>Hexapoda</taxon>
        <taxon>Insecta</taxon>
        <taxon>Pterygota</taxon>
        <taxon>Neoptera</taxon>
        <taxon>Endopterygota</taxon>
        <taxon>Coleoptera</taxon>
        <taxon>Polyphaga</taxon>
        <taxon>Cucujiformia</taxon>
        <taxon>Chrysomeloidea</taxon>
        <taxon>Chrysomelidae</taxon>
        <taxon>Galerucinae</taxon>
        <taxon>Alticini</taxon>
        <taxon>Psylliodes</taxon>
    </lineage>
</organism>
<evidence type="ECO:0000313" key="3">
    <source>
        <dbReference type="Proteomes" id="UP001153636"/>
    </source>
</evidence>